<accession>A0AAV4DRX8</accession>
<comment type="caution">
    <text evidence="1">The sequence shown here is derived from an EMBL/GenBank/DDBJ whole genome shotgun (WGS) entry which is preliminary data.</text>
</comment>
<reference evidence="1 2" key="1">
    <citation type="journal article" date="2021" name="Elife">
        <title>Chloroplast acquisition without the gene transfer in kleptoplastic sea slugs, Plakobranchus ocellatus.</title>
        <authorList>
            <person name="Maeda T."/>
            <person name="Takahashi S."/>
            <person name="Yoshida T."/>
            <person name="Shimamura S."/>
            <person name="Takaki Y."/>
            <person name="Nagai Y."/>
            <person name="Toyoda A."/>
            <person name="Suzuki Y."/>
            <person name="Arimoto A."/>
            <person name="Ishii H."/>
            <person name="Satoh N."/>
            <person name="Nishiyama T."/>
            <person name="Hasebe M."/>
            <person name="Maruyama T."/>
            <person name="Minagawa J."/>
            <person name="Obokata J."/>
            <person name="Shigenobu S."/>
        </authorList>
    </citation>
    <scope>NUCLEOTIDE SEQUENCE [LARGE SCALE GENOMIC DNA]</scope>
</reference>
<proteinExistence type="predicted"/>
<keyword evidence="2" id="KW-1185">Reference proteome</keyword>
<evidence type="ECO:0000313" key="2">
    <source>
        <dbReference type="Proteomes" id="UP000735302"/>
    </source>
</evidence>
<gene>
    <name evidence="1" type="ORF">PoB_007349400</name>
</gene>
<sequence length="73" mass="8367">MVPPHLKLSVRNGLQSVLEEIVYPGPCAWCIHEDHKTRQCPHPLSKATWQHQQLKATILIPLWSSGYLRTPDD</sequence>
<organism evidence="1 2">
    <name type="scientific">Plakobranchus ocellatus</name>
    <dbReference type="NCBI Taxonomy" id="259542"/>
    <lineage>
        <taxon>Eukaryota</taxon>
        <taxon>Metazoa</taxon>
        <taxon>Spiralia</taxon>
        <taxon>Lophotrochozoa</taxon>
        <taxon>Mollusca</taxon>
        <taxon>Gastropoda</taxon>
        <taxon>Heterobranchia</taxon>
        <taxon>Euthyneura</taxon>
        <taxon>Panpulmonata</taxon>
        <taxon>Sacoglossa</taxon>
        <taxon>Placobranchoidea</taxon>
        <taxon>Plakobranchidae</taxon>
        <taxon>Plakobranchus</taxon>
    </lineage>
</organism>
<dbReference type="EMBL" id="BLXT01008249">
    <property type="protein sequence ID" value="GFO46989.1"/>
    <property type="molecule type" value="Genomic_DNA"/>
</dbReference>
<protein>
    <submittedName>
        <fullName evidence="1">Uncharacterized protein</fullName>
    </submittedName>
</protein>
<dbReference type="Proteomes" id="UP000735302">
    <property type="component" value="Unassembled WGS sequence"/>
</dbReference>
<evidence type="ECO:0000313" key="1">
    <source>
        <dbReference type="EMBL" id="GFO46989.1"/>
    </source>
</evidence>
<dbReference type="AlphaFoldDB" id="A0AAV4DRX8"/>
<name>A0AAV4DRX8_9GAST</name>